<accession>A0A9N8DKJ8</accession>
<dbReference type="SUPFAM" id="SSF56112">
    <property type="entry name" value="Protein kinase-like (PK-like)"/>
    <property type="match status" value="1"/>
</dbReference>
<organism evidence="1 2">
    <name type="scientific">Seminavis robusta</name>
    <dbReference type="NCBI Taxonomy" id="568900"/>
    <lineage>
        <taxon>Eukaryota</taxon>
        <taxon>Sar</taxon>
        <taxon>Stramenopiles</taxon>
        <taxon>Ochrophyta</taxon>
        <taxon>Bacillariophyta</taxon>
        <taxon>Bacillariophyceae</taxon>
        <taxon>Bacillariophycidae</taxon>
        <taxon>Naviculales</taxon>
        <taxon>Naviculaceae</taxon>
        <taxon>Seminavis</taxon>
    </lineage>
</organism>
<dbReference type="EMBL" id="CAICTM010000171">
    <property type="protein sequence ID" value="CAB9503655.1"/>
    <property type="molecule type" value="Genomic_DNA"/>
</dbReference>
<evidence type="ECO:0008006" key="3">
    <source>
        <dbReference type="Google" id="ProtNLM"/>
    </source>
</evidence>
<evidence type="ECO:0000313" key="2">
    <source>
        <dbReference type="Proteomes" id="UP001153069"/>
    </source>
</evidence>
<keyword evidence="2" id="KW-1185">Reference proteome</keyword>
<sequence length="160" mass="17473">MGRKPSLEDAGEPLDTLVVSGNAGKELARVVKRDVWGAALAALEEAELVHADLHPGNVCIRERDGKLEALVVDLEGAVKEGSKLEESPIKYRDELLNESSNTASTKMDKAWVAAILQCLWEEGSFHDLVKGVRGLKNLSHAEFKERTEDILCKIVPSGRS</sequence>
<evidence type="ECO:0000313" key="1">
    <source>
        <dbReference type="EMBL" id="CAB9503655.1"/>
    </source>
</evidence>
<reference evidence="1" key="1">
    <citation type="submission" date="2020-06" db="EMBL/GenBank/DDBJ databases">
        <authorList>
            <consortium name="Plant Systems Biology data submission"/>
        </authorList>
    </citation>
    <scope>NUCLEOTIDE SEQUENCE</scope>
    <source>
        <strain evidence="1">D6</strain>
    </source>
</reference>
<gene>
    <name evidence="1" type="ORF">SEMRO_172_G076110.1</name>
</gene>
<comment type="caution">
    <text evidence="1">The sequence shown here is derived from an EMBL/GenBank/DDBJ whole genome shotgun (WGS) entry which is preliminary data.</text>
</comment>
<name>A0A9N8DKJ8_9STRA</name>
<dbReference type="Proteomes" id="UP001153069">
    <property type="component" value="Unassembled WGS sequence"/>
</dbReference>
<dbReference type="AlphaFoldDB" id="A0A9N8DKJ8"/>
<protein>
    <recommendedName>
        <fullName evidence="3">Protein kinase domain-containing protein</fullName>
    </recommendedName>
</protein>
<dbReference type="InterPro" id="IPR011009">
    <property type="entry name" value="Kinase-like_dom_sf"/>
</dbReference>
<proteinExistence type="predicted"/>